<sequence>IDSATTTWKDLKDHFSQGDSVRISQLHQDLYSIHQSDLSVTAYYTKMKILWDELFNFHPIPECQSSASCCGISKTMKEYRENDCVLSFLRGLNNNYYVVRYLQSWRHKFLNINVLFLPSMVEVNPFLLMIMAGESLHIEVLRHVPQGEGLMHLDNALNVVRQTTPLILAF</sequence>
<name>A0AAQ3N7H0_VIGMU</name>
<dbReference type="AlphaFoldDB" id="A0AAQ3N7H0"/>
<organism evidence="2 3">
    <name type="scientific">Vigna mungo</name>
    <name type="common">Black gram</name>
    <name type="synonym">Phaseolus mungo</name>
    <dbReference type="NCBI Taxonomy" id="3915"/>
    <lineage>
        <taxon>Eukaryota</taxon>
        <taxon>Viridiplantae</taxon>
        <taxon>Streptophyta</taxon>
        <taxon>Embryophyta</taxon>
        <taxon>Tracheophyta</taxon>
        <taxon>Spermatophyta</taxon>
        <taxon>Magnoliopsida</taxon>
        <taxon>eudicotyledons</taxon>
        <taxon>Gunneridae</taxon>
        <taxon>Pentapetalae</taxon>
        <taxon>rosids</taxon>
        <taxon>fabids</taxon>
        <taxon>Fabales</taxon>
        <taxon>Fabaceae</taxon>
        <taxon>Papilionoideae</taxon>
        <taxon>50 kb inversion clade</taxon>
        <taxon>NPAAA clade</taxon>
        <taxon>indigoferoid/millettioid clade</taxon>
        <taxon>Phaseoleae</taxon>
        <taxon>Vigna</taxon>
    </lineage>
</organism>
<gene>
    <name evidence="2" type="ORF">V8G54_024743</name>
</gene>
<evidence type="ECO:0000313" key="3">
    <source>
        <dbReference type="Proteomes" id="UP001374535"/>
    </source>
</evidence>
<accession>A0AAQ3N7H0</accession>
<dbReference type="PANTHER" id="PTHR37610">
    <property type="entry name" value="CCHC-TYPE DOMAIN-CONTAINING PROTEIN"/>
    <property type="match status" value="1"/>
</dbReference>
<dbReference type="EMBL" id="CP144694">
    <property type="protein sequence ID" value="WVZ03937.1"/>
    <property type="molecule type" value="Genomic_DNA"/>
</dbReference>
<dbReference type="Pfam" id="PF03732">
    <property type="entry name" value="Retrotrans_gag"/>
    <property type="match status" value="1"/>
</dbReference>
<dbReference type="Proteomes" id="UP001374535">
    <property type="component" value="Chromosome 7"/>
</dbReference>
<keyword evidence="3" id="KW-1185">Reference proteome</keyword>
<feature type="domain" description="Retrotransposon gag" evidence="1">
    <location>
        <begin position="5"/>
        <end position="92"/>
    </location>
</feature>
<reference evidence="2 3" key="1">
    <citation type="journal article" date="2023" name="Life. Sci Alliance">
        <title>Evolutionary insights into 3D genome organization and epigenetic landscape of Vigna mungo.</title>
        <authorList>
            <person name="Junaid A."/>
            <person name="Singh B."/>
            <person name="Bhatia S."/>
        </authorList>
    </citation>
    <scope>NUCLEOTIDE SEQUENCE [LARGE SCALE GENOMIC DNA]</scope>
    <source>
        <strain evidence="2">Urdbean</strain>
    </source>
</reference>
<evidence type="ECO:0000259" key="1">
    <source>
        <dbReference type="Pfam" id="PF03732"/>
    </source>
</evidence>
<feature type="non-terminal residue" evidence="2">
    <location>
        <position position="1"/>
    </location>
</feature>
<proteinExistence type="predicted"/>
<protein>
    <recommendedName>
        <fullName evidence="1">Retrotransposon gag domain-containing protein</fullName>
    </recommendedName>
</protein>
<evidence type="ECO:0000313" key="2">
    <source>
        <dbReference type="EMBL" id="WVZ03937.1"/>
    </source>
</evidence>
<dbReference type="PANTHER" id="PTHR37610:SF55">
    <property type="entry name" value="RETROTRANSPOSON COPIA-LIKE N-TERMINAL DOMAIN-CONTAINING PROTEIN"/>
    <property type="match status" value="1"/>
</dbReference>
<dbReference type="InterPro" id="IPR005162">
    <property type="entry name" value="Retrotrans_gag_dom"/>
</dbReference>